<reference evidence="2" key="2">
    <citation type="submission" date="2022-01" db="EMBL/GenBank/DDBJ databases">
        <authorList>
            <person name="Yamashiro T."/>
            <person name="Shiraishi A."/>
            <person name="Satake H."/>
            <person name="Nakayama K."/>
        </authorList>
    </citation>
    <scope>NUCLEOTIDE SEQUENCE</scope>
</reference>
<accession>A0ABQ5IC34</accession>
<sequence length="180" mass="20023">MRNKDGIDDLDIDDLYNNLKVFKANIKGSSGSSSNSQNVAFLSVEDTSSNNESNSPQLDDEDLEQIDHDNLKKWTLNGRRGHFARECRAPRNQGNMNGDAGYRSRENTRRTVPVETSDALVVQDNALIVQDGLGYDWSYIAQDEPTKSALMAYTANSSGFDTKVQSCSKNCVKTYGKLQK</sequence>
<keyword evidence="3" id="KW-1185">Reference proteome</keyword>
<evidence type="ECO:0000256" key="1">
    <source>
        <dbReference type="SAM" id="MobiDB-lite"/>
    </source>
</evidence>
<reference evidence="2" key="1">
    <citation type="journal article" date="2022" name="Int. J. Mol. Sci.">
        <title>Draft Genome of Tanacetum Coccineum: Genomic Comparison of Closely Related Tanacetum-Family Plants.</title>
        <authorList>
            <person name="Yamashiro T."/>
            <person name="Shiraishi A."/>
            <person name="Nakayama K."/>
            <person name="Satake H."/>
        </authorList>
    </citation>
    <scope>NUCLEOTIDE SEQUENCE</scope>
</reference>
<protein>
    <submittedName>
        <fullName evidence="2">Uncharacterized protein</fullName>
    </submittedName>
</protein>
<gene>
    <name evidence="2" type="ORF">Tco_1093203</name>
</gene>
<dbReference type="EMBL" id="BQNB010020602">
    <property type="protein sequence ID" value="GJT97685.1"/>
    <property type="molecule type" value="Genomic_DNA"/>
</dbReference>
<feature type="region of interest" description="Disordered" evidence="1">
    <location>
        <begin position="89"/>
        <end position="109"/>
    </location>
</feature>
<evidence type="ECO:0000313" key="2">
    <source>
        <dbReference type="EMBL" id="GJT97685.1"/>
    </source>
</evidence>
<proteinExistence type="predicted"/>
<evidence type="ECO:0000313" key="3">
    <source>
        <dbReference type="Proteomes" id="UP001151760"/>
    </source>
</evidence>
<dbReference type="Proteomes" id="UP001151760">
    <property type="component" value="Unassembled WGS sequence"/>
</dbReference>
<comment type="caution">
    <text evidence="2">The sequence shown here is derived from an EMBL/GenBank/DDBJ whole genome shotgun (WGS) entry which is preliminary data.</text>
</comment>
<name>A0ABQ5IC34_9ASTR</name>
<organism evidence="2 3">
    <name type="scientific">Tanacetum coccineum</name>
    <dbReference type="NCBI Taxonomy" id="301880"/>
    <lineage>
        <taxon>Eukaryota</taxon>
        <taxon>Viridiplantae</taxon>
        <taxon>Streptophyta</taxon>
        <taxon>Embryophyta</taxon>
        <taxon>Tracheophyta</taxon>
        <taxon>Spermatophyta</taxon>
        <taxon>Magnoliopsida</taxon>
        <taxon>eudicotyledons</taxon>
        <taxon>Gunneridae</taxon>
        <taxon>Pentapetalae</taxon>
        <taxon>asterids</taxon>
        <taxon>campanulids</taxon>
        <taxon>Asterales</taxon>
        <taxon>Asteraceae</taxon>
        <taxon>Asteroideae</taxon>
        <taxon>Anthemideae</taxon>
        <taxon>Anthemidinae</taxon>
        <taxon>Tanacetum</taxon>
    </lineage>
</organism>